<keyword evidence="8" id="KW-0472">Membrane</keyword>
<evidence type="ECO:0000256" key="6">
    <source>
        <dbReference type="ARBA" id="ARBA00022989"/>
    </source>
</evidence>
<proteinExistence type="inferred from homology"/>
<keyword evidence="7" id="KW-0333">Golgi apparatus</keyword>
<reference evidence="10 11" key="1">
    <citation type="submission" date="2018-04" db="EMBL/GenBank/DDBJ databases">
        <title>The genome of golden apple snail Pomacea canaliculata provides insight into stress tolerance and invasive adaptation.</title>
        <authorList>
            <person name="Liu C."/>
            <person name="Liu B."/>
            <person name="Ren Y."/>
            <person name="Zhang Y."/>
            <person name="Wang H."/>
            <person name="Li S."/>
            <person name="Jiang F."/>
            <person name="Yin L."/>
            <person name="Zhang G."/>
            <person name="Qian W."/>
            <person name="Fan W."/>
        </authorList>
    </citation>
    <scope>NUCLEOTIDE SEQUENCE [LARGE SCALE GENOMIC DNA]</scope>
    <source>
        <strain evidence="10">SZHN2017</strain>
        <tissue evidence="10">Muscle</tissue>
    </source>
</reference>
<evidence type="ECO:0000256" key="9">
    <source>
        <dbReference type="ARBA" id="ARBA00023180"/>
    </source>
</evidence>
<comment type="subcellular location">
    <subcellularLocation>
        <location evidence="1">Golgi apparatus membrane</location>
        <topology evidence="1">Single-pass type II membrane protein</topology>
    </subcellularLocation>
</comment>
<comment type="caution">
    <text evidence="10">The sequence shown here is derived from an EMBL/GenBank/DDBJ whole genome shotgun (WGS) entry which is preliminary data.</text>
</comment>
<dbReference type="Proteomes" id="UP000245119">
    <property type="component" value="Linkage Group LG5"/>
</dbReference>
<evidence type="ECO:0000313" key="11">
    <source>
        <dbReference type="Proteomes" id="UP000245119"/>
    </source>
</evidence>
<evidence type="ECO:0000256" key="8">
    <source>
        <dbReference type="ARBA" id="ARBA00023136"/>
    </source>
</evidence>
<evidence type="ECO:0000256" key="4">
    <source>
        <dbReference type="ARBA" id="ARBA00022692"/>
    </source>
</evidence>
<sequence length="194" mass="22489">MYGYMKTKMKFFRARVGVILAFSLIILFVLAAFRLFIRPPWPREMPDKDEVRHVFFLKVHKAASTTVMGIMFRFALDRKLDVLVPMHGNALSETRLESWNRIGVPMAKERTRYDILCNHVIFDGKSVKEVMYSDVKLLAIVRYPFAQFLSAFQFFRKDWKYLKGISGRTLLPPTFRIQTSTSPLIQGSPSPTTA</sequence>
<accession>A0A2T7P9F3</accession>
<dbReference type="GO" id="GO:0000139">
    <property type="term" value="C:Golgi membrane"/>
    <property type="evidence" value="ECO:0007669"/>
    <property type="project" value="UniProtKB-SubCell"/>
</dbReference>
<evidence type="ECO:0000256" key="5">
    <source>
        <dbReference type="ARBA" id="ARBA00022968"/>
    </source>
</evidence>
<evidence type="ECO:0008006" key="12">
    <source>
        <dbReference type="Google" id="ProtNLM"/>
    </source>
</evidence>
<gene>
    <name evidence="10" type="ORF">C0Q70_09309</name>
</gene>
<dbReference type="GO" id="GO:0001733">
    <property type="term" value="F:galactosylceramide sulfotransferase activity"/>
    <property type="evidence" value="ECO:0007669"/>
    <property type="project" value="InterPro"/>
</dbReference>
<name>A0A2T7P9F3_POMCA</name>
<evidence type="ECO:0000256" key="7">
    <source>
        <dbReference type="ARBA" id="ARBA00023034"/>
    </source>
</evidence>
<evidence type="ECO:0000256" key="3">
    <source>
        <dbReference type="ARBA" id="ARBA00022679"/>
    </source>
</evidence>
<keyword evidence="6" id="KW-1133">Transmembrane helix</keyword>
<keyword evidence="4" id="KW-0812">Transmembrane</keyword>
<keyword evidence="5" id="KW-0735">Signal-anchor</keyword>
<organism evidence="10 11">
    <name type="scientific">Pomacea canaliculata</name>
    <name type="common">Golden apple snail</name>
    <dbReference type="NCBI Taxonomy" id="400727"/>
    <lineage>
        <taxon>Eukaryota</taxon>
        <taxon>Metazoa</taxon>
        <taxon>Spiralia</taxon>
        <taxon>Lophotrochozoa</taxon>
        <taxon>Mollusca</taxon>
        <taxon>Gastropoda</taxon>
        <taxon>Caenogastropoda</taxon>
        <taxon>Architaenioglossa</taxon>
        <taxon>Ampullarioidea</taxon>
        <taxon>Ampullariidae</taxon>
        <taxon>Pomacea</taxon>
    </lineage>
</organism>
<dbReference type="InterPro" id="IPR009729">
    <property type="entry name" value="Gal-3-0_sulfotransfrase"/>
</dbReference>
<evidence type="ECO:0000256" key="2">
    <source>
        <dbReference type="ARBA" id="ARBA00008124"/>
    </source>
</evidence>
<dbReference type="PANTHER" id="PTHR14647:SF87">
    <property type="entry name" value="PUTATIVE-RELATED"/>
    <property type="match status" value="1"/>
</dbReference>
<dbReference type="EMBL" id="PZQS01000005">
    <property type="protein sequence ID" value="PVD30048.1"/>
    <property type="molecule type" value="Genomic_DNA"/>
</dbReference>
<dbReference type="AlphaFoldDB" id="A0A2T7P9F3"/>
<dbReference type="Gene3D" id="3.40.50.300">
    <property type="entry name" value="P-loop containing nucleotide triphosphate hydrolases"/>
    <property type="match status" value="1"/>
</dbReference>
<dbReference type="Pfam" id="PF06990">
    <property type="entry name" value="Gal-3-0_sulfotr"/>
    <property type="match status" value="1"/>
</dbReference>
<keyword evidence="3" id="KW-0808">Transferase</keyword>
<protein>
    <recommendedName>
        <fullName evidence="12">Sulfotransferase domain-containing protein</fullName>
    </recommendedName>
</protein>
<comment type="similarity">
    <text evidence="2">Belongs to the galactose-3-O-sulfotransferase family.</text>
</comment>
<evidence type="ECO:0000313" key="10">
    <source>
        <dbReference type="EMBL" id="PVD30048.1"/>
    </source>
</evidence>
<dbReference type="SUPFAM" id="SSF52540">
    <property type="entry name" value="P-loop containing nucleoside triphosphate hydrolases"/>
    <property type="match status" value="1"/>
</dbReference>
<keyword evidence="9" id="KW-0325">Glycoprotein</keyword>
<evidence type="ECO:0000256" key="1">
    <source>
        <dbReference type="ARBA" id="ARBA00004323"/>
    </source>
</evidence>
<dbReference type="OrthoDB" id="514299at2759"/>
<dbReference type="PANTHER" id="PTHR14647">
    <property type="entry name" value="GALACTOSE-3-O-SULFOTRANSFERASE"/>
    <property type="match status" value="1"/>
</dbReference>
<dbReference type="InterPro" id="IPR027417">
    <property type="entry name" value="P-loop_NTPase"/>
</dbReference>
<keyword evidence="11" id="KW-1185">Reference proteome</keyword>
<dbReference type="GO" id="GO:0009247">
    <property type="term" value="P:glycolipid biosynthetic process"/>
    <property type="evidence" value="ECO:0007669"/>
    <property type="project" value="InterPro"/>
</dbReference>